<dbReference type="PANTHER" id="PTHR43133">
    <property type="entry name" value="RNA POLYMERASE ECF-TYPE SIGMA FACTO"/>
    <property type="match status" value="1"/>
</dbReference>
<dbReference type="EMBL" id="RCHT01000006">
    <property type="protein sequence ID" value="RLL12425.1"/>
    <property type="molecule type" value="Genomic_DNA"/>
</dbReference>
<evidence type="ECO:0000313" key="8">
    <source>
        <dbReference type="Proteomes" id="UP000276301"/>
    </source>
</evidence>
<accession>A0A498CRE7</accession>
<evidence type="ECO:0000256" key="4">
    <source>
        <dbReference type="ARBA" id="ARBA00023163"/>
    </source>
</evidence>
<evidence type="ECO:0000256" key="2">
    <source>
        <dbReference type="ARBA" id="ARBA00023082"/>
    </source>
</evidence>
<name>A0A498CRE7_9FIRM</name>
<evidence type="ECO:0000259" key="6">
    <source>
        <dbReference type="Pfam" id="PF08281"/>
    </source>
</evidence>
<dbReference type="Gene3D" id="1.10.10.10">
    <property type="entry name" value="Winged helix-like DNA-binding domain superfamily/Winged helix DNA-binding domain"/>
    <property type="match status" value="1"/>
</dbReference>
<evidence type="ECO:0000256" key="3">
    <source>
        <dbReference type="ARBA" id="ARBA00023125"/>
    </source>
</evidence>
<dbReference type="Proteomes" id="UP000276301">
    <property type="component" value="Unassembled WGS sequence"/>
</dbReference>
<feature type="region of interest" description="Disordered" evidence="5">
    <location>
        <begin position="1"/>
        <end position="28"/>
    </location>
</feature>
<proteinExistence type="predicted"/>
<dbReference type="InterPro" id="IPR039425">
    <property type="entry name" value="RNA_pol_sigma-70-like"/>
</dbReference>
<dbReference type="GO" id="GO:0006352">
    <property type="term" value="P:DNA-templated transcription initiation"/>
    <property type="evidence" value="ECO:0007669"/>
    <property type="project" value="InterPro"/>
</dbReference>
<dbReference type="SUPFAM" id="SSF88659">
    <property type="entry name" value="Sigma3 and sigma4 domains of RNA polymerase sigma factors"/>
    <property type="match status" value="1"/>
</dbReference>
<evidence type="ECO:0000256" key="1">
    <source>
        <dbReference type="ARBA" id="ARBA00023015"/>
    </source>
</evidence>
<dbReference type="AlphaFoldDB" id="A0A498CRE7"/>
<keyword evidence="2" id="KW-0731">Sigma factor</keyword>
<keyword evidence="4" id="KW-0804">Transcription</keyword>
<dbReference type="InterPro" id="IPR036388">
    <property type="entry name" value="WH-like_DNA-bd_sf"/>
</dbReference>
<dbReference type="GO" id="GO:0003677">
    <property type="term" value="F:DNA binding"/>
    <property type="evidence" value="ECO:0007669"/>
    <property type="project" value="UniProtKB-KW"/>
</dbReference>
<keyword evidence="8" id="KW-1185">Reference proteome</keyword>
<keyword evidence="3" id="KW-0238">DNA-binding</keyword>
<feature type="compositionally biased region" description="Basic and acidic residues" evidence="5">
    <location>
        <begin position="1"/>
        <end position="18"/>
    </location>
</feature>
<dbReference type="InterPro" id="IPR013249">
    <property type="entry name" value="RNA_pol_sigma70_r4_t2"/>
</dbReference>
<sequence length="183" mass="19996">MGNMVKEIEPFTRRENRKEGRKMKRQPMGKQQFDRLYGRFLPQLYRAALYLLGDGKAAARAAGEAFTRTAASACTADERAFAVEAARRLCKMCERADRGLGGYSSALAEEVDGRGAALLEQLGGLGFEDRELVVLSAVQNFSVCEIARILGMSEWAAGMRLRRAVEKVCACVGQPVAAGQQIS</sequence>
<feature type="domain" description="RNA polymerase sigma factor 70 region 4 type 2" evidence="6">
    <location>
        <begin position="117"/>
        <end position="167"/>
    </location>
</feature>
<keyword evidence="1" id="KW-0805">Transcription regulation</keyword>
<evidence type="ECO:0000313" key="7">
    <source>
        <dbReference type="EMBL" id="RLL12425.1"/>
    </source>
</evidence>
<organism evidence="7 8">
    <name type="scientific">Anaerotruncus massiliensis</name>
    <name type="common">ex Liu et al. 2021</name>
    <dbReference type="NCBI Taxonomy" id="2321404"/>
    <lineage>
        <taxon>Bacteria</taxon>
        <taxon>Bacillati</taxon>
        <taxon>Bacillota</taxon>
        <taxon>Clostridia</taxon>
        <taxon>Eubacteriales</taxon>
        <taxon>Oscillospiraceae</taxon>
        <taxon>Anaerotruncus</taxon>
    </lineage>
</organism>
<dbReference type="InterPro" id="IPR013324">
    <property type="entry name" value="RNA_pol_sigma_r3/r4-like"/>
</dbReference>
<evidence type="ECO:0000256" key="5">
    <source>
        <dbReference type="SAM" id="MobiDB-lite"/>
    </source>
</evidence>
<gene>
    <name evidence="7" type="ORF">D4A47_05480</name>
</gene>
<protein>
    <submittedName>
        <fullName evidence="7">Sigma-70 family RNA polymerase sigma factor</fullName>
    </submittedName>
</protein>
<dbReference type="PANTHER" id="PTHR43133:SF8">
    <property type="entry name" value="RNA POLYMERASE SIGMA FACTOR HI_1459-RELATED"/>
    <property type="match status" value="1"/>
</dbReference>
<dbReference type="GO" id="GO:0016987">
    <property type="term" value="F:sigma factor activity"/>
    <property type="evidence" value="ECO:0007669"/>
    <property type="project" value="UniProtKB-KW"/>
</dbReference>
<comment type="caution">
    <text evidence="7">The sequence shown here is derived from an EMBL/GenBank/DDBJ whole genome shotgun (WGS) entry which is preliminary data.</text>
</comment>
<reference evidence="7 8" key="1">
    <citation type="submission" date="2018-10" db="EMBL/GenBank/DDBJ databases">
        <title>Anaerotruncus faecis sp. nov., isolated from human feces.</title>
        <authorList>
            <person name="Wang Y.-J."/>
        </authorList>
    </citation>
    <scope>NUCLEOTIDE SEQUENCE [LARGE SCALE GENOMIC DNA]</scope>
    <source>
        <strain evidence="7 8">22A2-44</strain>
    </source>
</reference>
<dbReference type="Pfam" id="PF08281">
    <property type="entry name" value="Sigma70_r4_2"/>
    <property type="match status" value="1"/>
</dbReference>